<accession>A0A081AD35</accession>
<comment type="caution">
    <text evidence="12">The sequence shown here is derived from an EMBL/GenBank/DDBJ whole genome shotgun (WGS) entry which is preliminary data.</text>
</comment>
<evidence type="ECO:0000256" key="2">
    <source>
        <dbReference type="ARBA" id="ARBA00004141"/>
    </source>
</evidence>
<feature type="non-terminal residue" evidence="12">
    <location>
        <position position="1"/>
    </location>
</feature>
<dbReference type="OrthoDB" id="5977743at2759"/>
<proteinExistence type="inferred from homology"/>
<dbReference type="InterPro" id="IPR029052">
    <property type="entry name" value="Metallo-depent_PP-like"/>
</dbReference>
<evidence type="ECO:0000256" key="9">
    <source>
        <dbReference type="ARBA" id="ARBA00023211"/>
    </source>
</evidence>
<reference evidence="12 13" key="1">
    <citation type="submission" date="2013-11" db="EMBL/GenBank/DDBJ databases">
        <title>The Genome Sequence of Phytophthora parasitica P1976.</title>
        <authorList>
            <consortium name="The Broad Institute Genomics Platform"/>
            <person name="Russ C."/>
            <person name="Tyler B."/>
            <person name="Panabieres F."/>
            <person name="Shan W."/>
            <person name="Tripathy S."/>
            <person name="Grunwald N."/>
            <person name="Machado M."/>
            <person name="Johnson C.S."/>
            <person name="Walker B."/>
            <person name="Young S."/>
            <person name="Zeng Q."/>
            <person name="Gargeya S."/>
            <person name="Fitzgerald M."/>
            <person name="Haas B."/>
            <person name="Abouelleil A."/>
            <person name="Allen A.W."/>
            <person name="Alvarado L."/>
            <person name="Arachchi H.M."/>
            <person name="Berlin A.M."/>
            <person name="Chapman S.B."/>
            <person name="Gainer-Dewar J."/>
            <person name="Goldberg J."/>
            <person name="Griggs A."/>
            <person name="Gujja S."/>
            <person name="Hansen M."/>
            <person name="Howarth C."/>
            <person name="Imamovic A."/>
            <person name="Ireland A."/>
            <person name="Larimer J."/>
            <person name="McCowan C."/>
            <person name="Murphy C."/>
            <person name="Pearson M."/>
            <person name="Poon T.W."/>
            <person name="Priest M."/>
            <person name="Roberts A."/>
            <person name="Saif S."/>
            <person name="Shea T."/>
            <person name="Sisk P."/>
            <person name="Sykes S."/>
            <person name="Wortman J."/>
            <person name="Nusbaum C."/>
            <person name="Birren B."/>
        </authorList>
    </citation>
    <scope>NUCLEOTIDE SEQUENCE [LARGE SCALE GENOMIC DNA]</scope>
    <source>
        <strain evidence="12 13">P1976</strain>
    </source>
</reference>
<dbReference type="Pfam" id="PF00149">
    <property type="entry name" value="Metallophos"/>
    <property type="match status" value="1"/>
</dbReference>
<dbReference type="EMBL" id="ANJA01001504">
    <property type="protein sequence ID" value="ETO76796.1"/>
    <property type="molecule type" value="Genomic_DNA"/>
</dbReference>
<evidence type="ECO:0000256" key="7">
    <source>
        <dbReference type="ARBA" id="ARBA00022989"/>
    </source>
</evidence>
<evidence type="ECO:0000256" key="3">
    <source>
        <dbReference type="ARBA" id="ARBA00008895"/>
    </source>
</evidence>
<evidence type="ECO:0000313" key="12">
    <source>
        <dbReference type="EMBL" id="ETO76796.1"/>
    </source>
</evidence>
<keyword evidence="5" id="KW-0479">Metal-binding</keyword>
<evidence type="ECO:0000256" key="5">
    <source>
        <dbReference type="ARBA" id="ARBA00022723"/>
    </source>
</evidence>
<sequence length="364" mass="41405">KKKKKMVRFWELTLVAAAVLLCQAGVFYFQAWHCQLQLPQMSDDTLTVLVVTDVHLLGKRRRSFVERLWVDWQVRAAARAAVDVHSPEVALVLGDQFDEGSRWTPDVDWDEYAGRFFRAFASFLPLRTLYLVGNHDTSFGRDMRLQDLKRYEVTFGAANRIDEIQGHTFVSLNTMALDSDVASREVKTEARSFLESVNFYDLRARTTGSVILLTHLPLFRVDDLQCGEERLRESGHVTYEAPRFKYETHHHVLSRELSAELLAKVQPDLVLSGHTHALCAYKHSNAVAMEYTVPAFSWGQRPDPSYAVLRLPHANKPEITACHLPQEPFVFATYAVIAAVIVLAHIARLVYNLRAPKVKKTKGA</sequence>
<protein>
    <recommendedName>
        <fullName evidence="11">Calcineurin-like phosphoesterase domain-containing protein</fullName>
    </recommendedName>
</protein>
<dbReference type="GO" id="GO:0006506">
    <property type="term" value="P:GPI anchor biosynthetic process"/>
    <property type="evidence" value="ECO:0007669"/>
    <property type="project" value="InterPro"/>
</dbReference>
<evidence type="ECO:0000256" key="1">
    <source>
        <dbReference type="ARBA" id="ARBA00001936"/>
    </source>
</evidence>
<gene>
    <name evidence="12" type="ORF">F444_07881</name>
</gene>
<dbReference type="AlphaFoldDB" id="A0A081AD35"/>
<evidence type="ECO:0000256" key="4">
    <source>
        <dbReference type="ARBA" id="ARBA00022692"/>
    </source>
</evidence>
<dbReference type="Gene3D" id="3.60.21.10">
    <property type="match status" value="1"/>
</dbReference>
<dbReference type="InterPro" id="IPR004843">
    <property type="entry name" value="Calcineurin-like_PHP"/>
</dbReference>
<dbReference type="SUPFAM" id="SSF56300">
    <property type="entry name" value="Metallo-dependent phosphatases"/>
    <property type="match status" value="1"/>
</dbReference>
<evidence type="ECO:0000256" key="8">
    <source>
        <dbReference type="ARBA" id="ARBA00023136"/>
    </source>
</evidence>
<keyword evidence="8 10" id="KW-0472">Membrane</keyword>
<evidence type="ECO:0000256" key="6">
    <source>
        <dbReference type="ARBA" id="ARBA00022801"/>
    </source>
</evidence>
<feature type="transmembrane region" description="Helical" evidence="10">
    <location>
        <begin position="329"/>
        <end position="351"/>
    </location>
</feature>
<comment type="similarity">
    <text evidence="3">Belongs to the metallophosphoesterase superfamily. MPPE1 family.</text>
</comment>
<comment type="cofactor">
    <cofactor evidence="1">
        <name>Mn(2+)</name>
        <dbReference type="ChEBI" id="CHEBI:29035"/>
    </cofactor>
</comment>
<evidence type="ECO:0000313" key="13">
    <source>
        <dbReference type="Proteomes" id="UP000028582"/>
    </source>
</evidence>
<evidence type="ECO:0000259" key="11">
    <source>
        <dbReference type="Pfam" id="PF00149"/>
    </source>
</evidence>
<keyword evidence="6" id="KW-0378">Hydrolase</keyword>
<dbReference type="InterPro" id="IPR033308">
    <property type="entry name" value="PGAP5/Cdc1/Ted1"/>
</dbReference>
<name>A0A081AD35_PHYNI</name>
<organism evidence="12 13">
    <name type="scientific">Phytophthora nicotianae P1976</name>
    <dbReference type="NCBI Taxonomy" id="1317066"/>
    <lineage>
        <taxon>Eukaryota</taxon>
        <taxon>Sar</taxon>
        <taxon>Stramenopiles</taxon>
        <taxon>Oomycota</taxon>
        <taxon>Peronosporomycetes</taxon>
        <taxon>Peronosporales</taxon>
        <taxon>Peronosporaceae</taxon>
        <taxon>Phytophthora</taxon>
    </lineage>
</organism>
<dbReference type="Proteomes" id="UP000028582">
    <property type="component" value="Unassembled WGS sequence"/>
</dbReference>
<dbReference type="GO" id="GO:0046872">
    <property type="term" value="F:metal ion binding"/>
    <property type="evidence" value="ECO:0007669"/>
    <property type="project" value="UniProtKB-KW"/>
</dbReference>
<dbReference type="PANTHER" id="PTHR13315">
    <property type="entry name" value="METALLO PHOSPHOESTERASE RELATED"/>
    <property type="match status" value="1"/>
</dbReference>
<comment type="subcellular location">
    <subcellularLocation>
        <location evidence="2">Membrane</location>
        <topology evidence="2">Multi-pass membrane protein</topology>
    </subcellularLocation>
</comment>
<keyword evidence="4 10" id="KW-0812">Transmembrane</keyword>
<feature type="domain" description="Calcineurin-like phosphoesterase" evidence="11">
    <location>
        <begin position="47"/>
        <end position="277"/>
    </location>
</feature>
<dbReference type="GO" id="GO:0016787">
    <property type="term" value="F:hydrolase activity"/>
    <property type="evidence" value="ECO:0007669"/>
    <property type="project" value="UniProtKB-KW"/>
</dbReference>
<keyword evidence="7 10" id="KW-1133">Transmembrane helix</keyword>
<keyword evidence="9" id="KW-0464">Manganese</keyword>
<dbReference type="PANTHER" id="PTHR13315:SF0">
    <property type="entry name" value="METALLOPHOSPHOESTERASE 1"/>
    <property type="match status" value="1"/>
</dbReference>
<evidence type="ECO:0000256" key="10">
    <source>
        <dbReference type="SAM" id="Phobius"/>
    </source>
</evidence>
<dbReference type="GO" id="GO:0016020">
    <property type="term" value="C:membrane"/>
    <property type="evidence" value="ECO:0007669"/>
    <property type="project" value="UniProtKB-SubCell"/>
</dbReference>